<evidence type="ECO:0000256" key="1">
    <source>
        <dbReference type="SAM" id="MobiDB-lite"/>
    </source>
</evidence>
<reference evidence="2" key="1">
    <citation type="submission" date="2018-05" db="EMBL/GenBank/DDBJ databases">
        <title>Draft genome of Mucuna pruriens seed.</title>
        <authorList>
            <person name="Nnadi N.E."/>
            <person name="Vos R."/>
            <person name="Hasami M.H."/>
            <person name="Devisetty U.K."/>
            <person name="Aguiy J.C."/>
        </authorList>
    </citation>
    <scope>NUCLEOTIDE SEQUENCE [LARGE SCALE GENOMIC DNA]</scope>
    <source>
        <strain evidence="2">JCA_2017</strain>
    </source>
</reference>
<organism evidence="2 3">
    <name type="scientific">Mucuna pruriens</name>
    <name type="common">Velvet bean</name>
    <name type="synonym">Dolichos pruriens</name>
    <dbReference type="NCBI Taxonomy" id="157652"/>
    <lineage>
        <taxon>Eukaryota</taxon>
        <taxon>Viridiplantae</taxon>
        <taxon>Streptophyta</taxon>
        <taxon>Embryophyta</taxon>
        <taxon>Tracheophyta</taxon>
        <taxon>Spermatophyta</taxon>
        <taxon>Magnoliopsida</taxon>
        <taxon>eudicotyledons</taxon>
        <taxon>Gunneridae</taxon>
        <taxon>Pentapetalae</taxon>
        <taxon>rosids</taxon>
        <taxon>fabids</taxon>
        <taxon>Fabales</taxon>
        <taxon>Fabaceae</taxon>
        <taxon>Papilionoideae</taxon>
        <taxon>50 kb inversion clade</taxon>
        <taxon>NPAAA clade</taxon>
        <taxon>indigoferoid/millettioid clade</taxon>
        <taxon>Phaseoleae</taxon>
        <taxon>Mucuna</taxon>
    </lineage>
</organism>
<evidence type="ECO:0000313" key="3">
    <source>
        <dbReference type="Proteomes" id="UP000257109"/>
    </source>
</evidence>
<comment type="caution">
    <text evidence="2">The sequence shown here is derived from an EMBL/GenBank/DDBJ whole genome shotgun (WGS) entry which is preliminary data.</text>
</comment>
<feature type="non-terminal residue" evidence="2">
    <location>
        <position position="1"/>
    </location>
</feature>
<accession>A0A371GKU3</accession>
<protein>
    <submittedName>
        <fullName evidence="2">Uncharacterized protein</fullName>
    </submittedName>
</protein>
<keyword evidence="3" id="KW-1185">Reference proteome</keyword>
<gene>
    <name evidence="2" type="ORF">CR513_26884</name>
</gene>
<dbReference type="Proteomes" id="UP000257109">
    <property type="component" value="Unassembled WGS sequence"/>
</dbReference>
<dbReference type="EMBL" id="QJKJ01005189">
    <property type="protein sequence ID" value="RDX91168.1"/>
    <property type="molecule type" value="Genomic_DNA"/>
</dbReference>
<sequence length="65" mass="7019">MVNLDLEADKKKLGIITGKGFHGPNDGAQGESRCEPSDYPSWSSPHETAKFHADLLENTSTSNST</sequence>
<feature type="region of interest" description="Disordered" evidence="1">
    <location>
        <begin position="16"/>
        <end position="47"/>
    </location>
</feature>
<evidence type="ECO:0000313" key="2">
    <source>
        <dbReference type="EMBL" id="RDX91168.1"/>
    </source>
</evidence>
<dbReference type="AlphaFoldDB" id="A0A371GKU3"/>
<name>A0A371GKU3_MUCPR</name>
<proteinExistence type="predicted"/>